<evidence type="ECO:0000256" key="2">
    <source>
        <dbReference type="SAM" id="Phobius"/>
    </source>
</evidence>
<accession>A0A542ZBZ2</accession>
<evidence type="ECO:0000313" key="3">
    <source>
        <dbReference type="EMBL" id="TQL57854.1"/>
    </source>
</evidence>
<evidence type="ECO:0000256" key="1">
    <source>
        <dbReference type="SAM" id="MobiDB-lite"/>
    </source>
</evidence>
<organism evidence="3 4">
    <name type="scientific">Propioniferax innocua</name>
    <dbReference type="NCBI Taxonomy" id="1753"/>
    <lineage>
        <taxon>Bacteria</taxon>
        <taxon>Bacillati</taxon>
        <taxon>Actinomycetota</taxon>
        <taxon>Actinomycetes</taxon>
        <taxon>Propionibacteriales</taxon>
        <taxon>Propionibacteriaceae</taxon>
        <taxon>Propioniferax</taxon>
    </lineage>
</organism>
<keyword evidence="2" id="KW-0812">Transmembrane</keyword>
<dbReference type="RefSeq" id="WP_211345921.1">
    <property type="nucleotide sequence ID" value="NZ_BAAAMD010000004.1"/>
</dbReference>
<proteinExistence type="predicted"/>
<feature type="region of interest" description="Disordered" evidence="1">
    <location>
        <begin position="1"/>
        <end position="36"/>
    </location>
</feature>
<feature type="transmembrane region" description="Helical" evidence="2">
    <location>
        <begin position="42"/>
        <end position="62"/>
    </location>
</feature>
<protein>
    <recommendedName>
        <fullName evidence="5">DUF4352 domain-containing protein</fullName>
    </recommendedName>
</protein>
<evidence type="ECO:0008006" key="5">
    <source>
        <dbReference type="Google" id="ProtNLM"/>
    </source>
</evidence>
<evidence type="ECO:0000313" key="4">
    <source>
        <dbReference type="Proteomes" id="UP000316196"/>
    </source>
</evidence>
<reference evidence="3 4" key="1">
    <citation type="submission" date="2019-06" db="EMBL/GenBank/DDBJ databases">
        <title>Sequencing the genomes of 1000 actinobacteria strains.</title>
        <authorList>
            <person name="Klenk H.-P."/>
        </authorList>
    </citation>
    <scope>NUCLEOTIDE SEQUENCE [LARGE SCALE GENOMIC DNA]</scope>
    <source>
        <strain evidence="3 4">DSM 8251</strain>
    </source>
</reference>
<dbReference type="EMBL" id="VFOR01000002">
    <property type="protein sequence ID" value="TQL57854.1"/>
    <property type="molecule type" value="Genomic_DNA"/>
</dbReference>
<keyword evidence="2" id="KW-0472">Membrane</keyword>
<keyword evidence="4" id="KW-1185">Reference proteome</keyword>
<dbReference type="Proteomes" id="UP000316196">
    <property type="component" value="Unassembled WGS sequence"/>
</dbReference>
<comment type="caution">
    <text evidence="3">The sequence shown here is derived from an EMBL/GenBank/DDBJ whole genome shotgun (WGS) entry which is preliminary data.</text>
</comment>
<name>A0A542ZBZ2_9ACTN</name>
<feature type="compositionally biased region" description="Polar residues" evidence="1">
    <location>
        <begin position="19"/>
        <end position="29"/>
    </location>
</feature>
<keyword evidence="2" id="KW-1133">Transmembrane helix</keyword>
<sequence>MSPLQQNMGTPVRQDARNPAQQDARNPAQQERPATMGRMRRAWTWVWTITVALLVVGALGVLDPSRDEPEKVTRAAMGRWAETERVRVRVDSVERAAAVKDRYTDETITVPGAELVQFTVNVEWLRKKEGILDPFTLRIGDDTYTLAPEMRQVPEMDPGYVVTGQVGFWVPHDRIDDGVLVLHSTQSLYGGITGEVVHVAWSDPTPIPLAGTKSPMVEAR</sequence>
<dbReference type="AlphaFoldDB" id="A0A542ZBZ2"/>
<gene>
    <name evidence="3" type="ORF">FB460_1699</name>
</gene>